<proteinExistence type="predicted"/>
<dbReference type="InterPro" id="IPR012337">
    <property type="entry name" value="RNaseH-like_sf"/>
</dbReference>
<gene>
    <name evidence="1" type="ORF">SAMN04487909_1648</name>
</gene>
<name>A0A1G9CJJ0_ANEMI</name>
<dbReference type="SUPFAM" id="SSF53098">
    <property type="entry name" value="Ribonuclease H-like"/>
    <property type="match status" value="1"/>
</dbReference>
<sequence>MQQDPLTTLTDGDVMNLDDTHSAHPFAKLLPFLSWLYDHSTKAYIWATNLVVLQAILKSGLEYPLFYRIWHKPETKGEGLTKIDLARQMLLMLRESVKCRLWVVIDRWYLCKHFFSFLEENNFDWVTKAKRNTALFHKVIEPGTRRERYVPLTPGMLIREVFKELTRQATSGLSSISIPGIYMKRPYITVNRKRKQVTKQRYVPVAAVAAMRLKEDDLTESDSIQAEQEGEPATYKGAYLLISNRTMFRKTWCKPMPSAGASKCSFAPPNRNWLLRNAIPNLKRITTPISSYCLLLKPCSLWRSLN</sequence>
<accession>A0A1G9CJJ0</accession>
<evidence type="ECO:0000313" key="1">
    <source>
        <dbReference type="EMBL" id="SDK51746.1"/>
    </source>
</evidence>
<dbReference type="EMBL" id="FNED01000064">
    <property type="protein sequence ID" value="SDK51746.1"/>
    <property type="molecule type" value="Genomic_DNA"/>
</dbReference>
<organism evidence="1 2">
    <name type="scientific">Aneurinibacillus migulanus</name>
    <name type="common">Bacillus migulanus</name>
    <dbReference type="NCBI Taxonomy" id="47500"/>
    <lineage>
        <taxon>Bacteria</taxon>
        <taxon>Bacillati</taxon>
        <taxon>Bacillota</taxon>
        <taxon>Bacilli</taxon>
        <taxon>Bacillales</taxon>
        <taxon>Paenibacillaceae</taxon>
        <taxon>Aneurinibacillus group</taxon>
        <taxon>Aneurinibacillus</taxon>
    </lineage>
</organism>
<dbReference type="AlphaFoldDB" id="A0A1G9CJJ0"/>
<evidence type="ECO:0000313" key="2">
    <source>
        <dbReference type="Proteomes" id="UP000182836"/>
    </source>
</evidence>
<protein>
    <recommendedName>
        <fullName evidence="3">Transposase IS701-like DDE domain-containing protein</fullName>
    </recommendedName>
</protein>
<dbReference type="Proteomes" id="UP000182836">
    <property type="component" value="Unassembled WGS sequence"/>
</dbReference>
<reference evidence="1 2" key="1">
    <citation type="submission" date="2016-10" db="EMBL/GenBank/DDBJ databases">
        <authorList>
            <person name="de Groot N.N."/>
        </authorList>
    </citation>
    <scope>NUCLEOTIDE SEQUENCE [LARGE SCALE GENOMIC DNA]</scope>
    <source>
        <strain evidence="1 2">DSM 2895</strain>
    </source>
</reference>
<evidence type="ECO:0008006" key="3">
    <source>
        <dbReference type="Google" id="ProtNLM"/>
    </source>
</evidence>